<dbReference type="KEGG" id="cbar:PATL70BA_0247"/>
<evidence type="ECO:0000313" key="9">
    <source>
        <dbReference type="Proteomes" id="UP000279029"/>
    </source>
</evidence>
<dbReference type="SUPFAM" id="SSF55124">
    <property type="entry name" value="Nitrite/Sulfite reductase N-terminal domain-like"/>
    <property type="match status" value="1"/>
</dbReference>
<dbReference type="PIRSF" id="PIRSF037487">
    <property type="entry name" value="Sulfite_red_assimil"/>
    <property type="match status" value="1"/>
</dbReference>
<feature type="domain" description="Nitrite/Sulfite reductase ferredoxin-like" evidence="7">
    <location>
        <begin position="14"/>
        <end position="75"/>
    </location>
</feature>
<dbReference type="Gene3D" id="3.30.413.10">
    <property type="entry name" value="Sulfite Reductase Hemoprotein, domain 1"/>
    <property type="match status" value="1"/>
</dbReference>
<evidence type="ECO:0000313" key="8">
    <source>
        <dbReference type="EMBL" id="VDN46091.1"/>
    </source>
</evidence>
<keyword evidence="4" id="KW-0408">Iron</keyword>
<keyword evidence="2" id="KW-0479">Metal-binding</keyword>
<keyword evidence="3" id="KW-0560">Oxidoreductase</keyword>
<dbReference type="InterPro" id="IPR006067">
    <property type="entry name" value="NO2/SO3_Rdtase_4Fe4S_dom"/>
</dbReference>
<dbReference type="OrthoDB" id="9800558at2"/>
<protein>
    <submittedName>
        <fullName evidence="8">Nitrite reductase</fullName>
    </submittedName>
</protein>
<organism evidence="8 9">
    <name type="scientific">Petrocella atlantisensis</name>
    <dbReference type="NCBI Taxonomy" id="2173034"/>
    <lineage>
        <taxon>Bacteria</taxon>
        <taxon>Bacillati</taxon>
        <taxon>Bacillota</taxon>
        <taxon>Clostridia</taxon>
        <taxon>Lachnospirales</taxon>
        <taxon>Vallitaleaceae</taxon>
        <taxon>Petrocella</taxon>
    </lineage>
</organism>
<reference evidence="8 9" key="1">
    <citation type="submission" date="2018-09" db="EMBL/GenBank/DDBJ databases">
        <authorList>
            <person name="Postec A."/>
        </authorList>
    </citation>
    <scope>NUCLEOTIDE SEQUENCE [LARGE SCALE GENOMIC DNA]</scope>
    <source>
        <strain evidence="8">70B-A</strain>
    </source>
</reference>
<evidence type="ECO:0000256" key="1">
    <source>
        <dbReference type="ARBA" id="ARBA00022617"/>
    </source>
</evidence>
<dbReference type="InterPro" id="IPR005117">
    <property type="entry name" value="NiRdtase/SiRdtase_haem-b_fer"/>
</dbReference>
<dbReference type="GO" id="GO:0020037">
    <property type="term" value="F:heme binding"/>
    <property type="evidence" value="ECO:0007669"/>
    <property type="project" value="InterPro"/>
</dbReference>
<dbReference type="RefSeq" id="WP_125135661.1">
    <property type="nucleotide sequence ID" value="NZ_LR130778.1"/>
</dbReference>
<sequence>MSNPRYANLQKVRNDKRTYSITPRIAGGFITPDNMIRLAEVARKYKATLKITSGQRVMIIGLKAEEVDAAWADLGMEPGVLSPYSVKNVEMCPASFCKRAKQNSMKISMTLEKRYYGKAAPNRVKIAVAGCRNACTSANAKDIVVLADVEGYIVRVGGSAGFHPRLPDEVASQLTEEEVFLMVDAVFDTYCEMADTGEKLGIMIDRVGFDQYKKAVLAIYEKRKEI</sequence>
<evidence type="ECO:0000259" key="6">
    <source>
        <dbReference type="Pfam" id="PF01077"/>
    </source>
</evidence>
<dbReference type="Pfam" id="PF01077">
    <property type="entry name" value="NIR_SIR"/>
    <property type="match status" value="1"/>
</dbReference>
<evidence type="ECO:0000256" key="5">
    <source>
        <dbReference type="ARBA" id="ARBA00023014"/>
    </source>
</evidence>
<feature type="domain" description="Nitrite/sulphite reductase 4Fe-4S" evidence="6">
    <location>
        <begin position="87"/>
        <end position="217"/>
    </location>
</feature>
<keyword evidence="9" id="KW-1185">Reference proteome</keyword>
<dbReference type="InterPro" id="IPR036136">
    <property type="entry name" value="Nit/Sulf_reduc_fer-like_dom_sf"/>
</dbReference>
<dbReference type="GO" id="GO:0051536">
    <property type="term" value="F:iron-sulfur cluster binding"/>
    <property type="evidence" value="ECO:0007669"/>
    <property type="project" value="UniProtKB-KW"/>
</dbReference>
<dbReference type="AlphaFoldDB" id="A0A3P7PS99"/>
<name>A0A3P7PS99_9FIRM</name>
<keyword evidence="1" id="KW-0349">Heme</keyword>
<accession>A0A3P7PS99</accession>
<dbReference type="InterPro" id="IPR017220">
    <property type="entry name" value="Sulphite_reductase_assimil"/>
</dbReference>
<dbReference type="PANTHER" id="PTHR43809">
    <property type="entry name" value="NITRITE REDUCTASE (NADH) LARGE SUBUNIT"/>
    <property type="match status" value="1"/>
</dbReference>
<dbReference type="SUPFAM" id="SSF56014">
    <property type="entry name" value="Nitrite and sulphite reductase 4Fe-4S domain-like"/>
    <property type="match status" value="1"/>
</dbReference>
<gene>
    <name evidence="8" type="ORF">PATL70BA_0247</name>
</gene>
<dbReference type="Pfam" id="PF03460">
    <property type="entry name" value="NIR_SIR_ferr"/>
    <property type="match status" value="1"/>
</dbReference>
<keyword evidence="5" id="KW-0411">Iron-sulfur</keyword>
<proteinExistence type="predicted"/>
<evidence type="ECO:0000259" key="7">
    <source>
        <dbReference type="Pfam" id="PF03460"/>
    </source>
</evidence>
<dbReference type="GO" id="GO:0046872">
    <property type="term" value="F:metal ion binding"/>
    <property type="evidence" value="ECO:0007669"/>
    <property type="project" value="UniProtKB-KW"/>
</dbReference>
<dbReference type="PANTHER" id="PTHR43809:SF1">
    <property type="entry name" value="NITRITE REDUCTASE (NADH) LARGE SUBUNIT"/>
    <property type="match status" value="1"/>
</dbReference>
<dbReference type="InterPro" id="IPR045854">
    <property type="entry name" value="NO2/SO3_Rdtase_4Fe4S_sf"/>
</dbReference>
<evidence type="ECO:0000256" key="4">
    <source>
        <dbReference type="ARBA" id="ARBA00023004"/>
    </source>
</evidence>
<evidence type="ECO:0000256" key="2">
    <source>
        <dbReference type="ARBA" id="ARBA00022723"/>
    </source>
</evidence>
<dbReference type="EMBL" id="LR130778">
    <property type="protein sequence ID" value="VDN46091.1"/>
    <property type="molecule type" value="Genomic_DNA"/>
</dbReference>
<evidence type="ECO:0000256" key="3">
    <source>
        <dbReference type="ARBA" id="ARBA00023002"/>
    </source>
</evidence>
<dbReference type="GO" id="GO:0016491">
    <property type="term" value="F:oxidoreductase activity"/>
    <property type="evidence" value="ECO:0007669"/>
    <property type="project" value="UniProtKB-KW"/>
</dbReference>
<dbReference type="Gene3D" id="3.90.480.20">
    <property type="match status" value="1"/>
</dbReference>
<dbReference type="Proteomes" id="UP000279029">
    <property type="component" value="Chromosome"/>
</dbReference>
<dbReference type="InterPro" id="IPR052034">
    <property type="entry name" value="NasD-like"/>
</dbReference>